<evidence type="ECO:0000313" key="2">
    <source>
        <dbReference type="EMBL" id="KAA1094980.1"/>
    </source>
</evidence>
<feature type="region of interest" description="Disordered" evidence="1">
    <location>
        <begin position="90"/>
        <end position="109"/>
    </location>
</feature>
<dbReference type="Proteomes" id="UP000324748">
    <property type="component" value="Unassembled WGS sequence"/>
</dbReference>
<proteinExistence type="predicted"/>
<protein>
    <submittedName>
        <fullName evidence="2">Uncharacterized protein</fullName>
    </submittedName>
</protein>
<keyword evidence="3" id="KW-1185">Reference proteome</keyword>
<reference evidence="2 3" key="1">
    <citation type="submission" date="2019-05" db="EMBL/GenBank/DDBJ databases">
        <title>Emergence of the Ug99 lineage of the wheat stem rust pathogen through somatic hybridization.</title>
        <authorList>
            <person name="Li F."/>
            <person name="Upadhyaya N.M."/>
            <person name="Sperschneider J."/>
            <person name="Matny O."/>
            <person name="Nguyen-Phuc H."/>
            <person name="Mago R."/>
            <person name="Raley C."/>
            <person name="Miller M.E."/>
            <person name="Silverstein K.A.T."/>
            <person name="Henningsen E."/>
            <person name="Hirsch C.D."/>
            <person name="Visser B."/>
            <person name="Pretorius Z.A."/>
            <person name="Steffenson B.J."/>
            <person name="Schwessinger B."/>
            <person name="Dodds P.N."/>
            <person name="Figueroa M."/>
        </authorList>
    </citation>
    <scope>NUCLEOTIDE SEQUENCE [LARGE SCALE GENOMIC DNA]</scope>
    <source>
        <strain evidence="2">21-0</strain>
    </source>
</reference>
<evidence type="ECO:0000313" key="3">
    <source>
        <dbReference type="Proteomes" id="UP000324748"/>
    </source>
</evidence>
<organism evidence="2 3">
    <name type="scientific">Puccinia graminis f. sp. tritici</name>
    <dbReference type="NCBI Taxonomy" id="56615"/>
    <lineage>
        <taxon>Eukaryota</taxon>
        <taxon>Fungi</taxon>
        <taxon>Dikarya</taxon>
        <taxon>Basidiomycota</taxon>
        <taxon>Pucciniomycotina</taxon>
        <taxon>Pucciniomycetes</taxon>
        <taxon>Pucciniales</taxon>
        <taxon>Pucciniaceae</taxon>
        <taxon>Puccinia</taxon>
    </lineage>
</organism>
<feature type="compositionally biased region" description="Low complexity" evidence="1">
    <location>
        <begin position="90"/>
        <end position="103"/>
    </location>
</feature>
<accession>A0A5B0P3D0</accession>
<dbReference type="AlphaFoldDB" id="A0A5B0P3D0"/>
<sequence>MKRMRCVHRHRIGGSDAGPRIASPALAKPMWSIGIASISDAISNTLLAMPILSAGIACQPEPPSGIPLKLKAGTLGCQVVPLLYETAHPPTSTSISSPTTTTPLRDSSPSYIDKHLIPNDRHHSSSYLSVHSLPHISPIKF</sequence>
<gene>
    <name evidence="2" type="ORF">PGT21_033990</name>
</gene>
<evidence type="ECO:0000256" key="1">
    <source>
        <dbReference type="SAM" id="MobiDB-lite"/>
    </source>
</evidence>
<comment type="caution">
    <text evidence="2">The sequence shown here is derived from an EMBL/GenBank/DDBJ whole genome shotgun (WGS) entry which is preliminary data.</text>
</comment>
<dbReference type="EMBL" id="VSWC01000079">
    <property type="protein sequence ID" value="KAA1094980.1"/>
    <property type="molecule type" value="Genomic_DNA"/>
</dbReference>
<name>A0A5B0P3D0_PUCGR</name>